<protein>
    <submittedName>
        <fullName evidence="2">Excinuclease ATPase subunit</fullName>
    </submittedName>
</protein>
<keyword evidence="1" id="KW-0732">Signal</keyword>
<sequence length="144" mass="15633">MNKVLIACVTSCIFLASPAIARDDRLKFSIPELLKTDKAKSALHDVPLYFADQSYPKPQSKQAGITTNKKTSGFAKSDQEACEWAFLSAIKALQERAQRDGMNAVVNITSNYKNIGFSSKTEFECGAGNIMAGVALKADIVKLP</sequence>
<organism evidence="2 3">
    <name type="scientific">Paraglaciecola arctica BSs20135</name>
    <dbReference type="NCBI Taxonomy" id="493475"/>
    <lineage>
        <taxon>Bacteria</taxon>
        <taxon>Pseudomonadati</taxon>
        <taxon>Pseudomonadota</taxon>
        <taxon>Gammaproteobacteria</taxon>
        <taxon>Alteromonadales</taxon>
        <taxon>Alteromonadaceae</taxon>
        <taxon>Paraglaciecola</taxon>
    </lineage>
</organism>
<feature type="signal peptide" evidence="1">
    <location>
        <begin position="1"/>
        <end position="21"/>
    </location>
</feature>
<proteinExistence type="predicted"/>
<accession>K6X8V8</accession>
<dbReference type="eggNOG" id="COG0393">
    <property type="taxonomic scope" value="Bacteria"/>
</dbReference>
<evidence type="ECO:0000313" key="2">
    <source>
        <dbReference type="EMBL" id="GAC17064.1"/>
    </source>
</evidence>
<feature type="chain" id="PRO_5003899079" evidence="1">
    <location>
        <begin position="22"/>
        <end position="144"/>
    </location>
</feature>
<reference evidence="2 3" key="1">
    <citation type="journal article" date="2017" name="Antonie Van Leeuwenhoek">
        <title>Rhizobium rhizosphaerae sp. nov., a novel species isolated from rice rhizosphere.</title>
        <authorList>
            <person name="Zhao J.J."/>
            <person name="Zhang J."/>
            <person name="Zhang R.J."/>
            <person name="Zhang C.W."/>
            <person name="Yin H.Q."/>
            <person name="Zhang X.X."/>
        </authorList>
    </citation>
    <scope>NUCLEOTIDE SEQUENCE [LARGE SCALE GENOMIC DNA]</scope>
    <source>
        <strain evidence="2 3">BSs20135</strain>
    </source>
</reference>
<name>K6X8V8_9ALTE</name>
<dbReference type="RefSeq" id="WP_007615515.1">
    <property type="nucleotide sequence ID" value="NZ_BAEO01000002.1"/>
</dbReference>
<dbReference type="Proteomes" id="UP000006327">
    <property type="component" value="Unassembled WGS sequence"/>
</dbReference>
<comment type="caution">
    <text evidence="2">The sequence shown here is derived from an EMBL/GenBank/DDBJ whole genome shotgun (WGS) entry which is preliminary data.</text>
</comment>
<evidence type="ECO:0000313" key="3">
    <source>
        <dbReference type="Proteomes" id="UP000006327"/>
    </source>
</evidence>
<dbReference type="AlphaFoldDB" id="K6X8V8"/>
<keyword evidence="3" id="KW-1185">Reference proteome</keyword>
<dbReference type="STRING" id="493475.GARC_0082"/>
<gene>
    <name evidence="2" type="ORF">GARC_0082</name>
</gene>
<evidence type="ECO:0000256" key="1">
    <source>
        <dbReference type="SAM" id="SignalP"/>
    </source>
</evidence>
<dbReference type="OrthoDB" id="8161726at2"/>
<dbReference type="EMBL" id="BAEO01000002">
    <property type="protein sequence ID" value="GAC17064.1"/>
    <property type="molecule type" value="Genomic_DNA"/>
</dbReference>